<protein>
    <recommendedName>
        <fullName evidence="7">DUF1907 domain-containing protein</fullName>
    </recommendedName>
</protein>
<keyword evidence="5" id="KW-0862">Zinc</keyword>
<dbReference type="GO" id="GO:0016788">
    <property type="term" value="F:hydrolase activity, acting on ester bonds"/>
    <property type="evidence" value="ECO:0007669"/>
    <property type="project" value="TreeGrafter"/>
</dbReference>
<evidence type="ECO:0000256" key="1">
    <source>
        <dbReference type="ARBA" id="ARBA00004123"/>
    </source>
</evidence>
<sequence>MTSLNLESLTFEEKELFVPEAQELQEALTEGLKKNFQEVSVEFMDCPDLSREPFNLASSGLCGSPTIVEYGGAPYLLPLVQREKLYDLNGICQKISRVRNMSECLAVGAGAGPYSLIGGNCEGIFNLKRNSDGSIISKSHLALVNAEKQCERKDIPASETRSALLGNIYLSEGKSGQILRIKCKKRTGPNNFITQIRESLANRFVDKDIGLGGAFLLKTGKAHQHVMQDFSKTPIYTEEELNNWLKFYNMPAPLVAVGTLVTNEMDLDLRLQHFHSFSPSHWAGHYHYDTTPDTVEYEGYFGVGERLFRIDKPKVTHKFGRD</sequence>
<dbReference type="InterPro" id="IPR015021">
    <property type="entry name" value="C11orf54_DUF1907"/>
</dbReference>
<evidence type="ECO:0000256" key="2">
    <source>
        <dbReference type="ARBA" id="ARBA00011245"/>
    </source>
</evidence>
<dbReference type="EMBL" id="GIFK01002338">
    <property type="protein sequence ID" value="NBJ60041.1"/>
    <property type="molecule type" value="Transcribed_RNA"/>
</dbReference>
<dbReference type="GO" id="GO:0005634">
    <property type="term" value="C:nucleus"/>
    <property type="evidence" value="ECO:0007669"/>
    <property type="project" value="UniProtKB-SubCell"/>
</dbReference>
<dbReference type="GO" id="GO:0008270">
    <property type="term" value="F:zinc ion binding"/>
    <property type="evidence" value="ECO:0007669"/>
    <property type="project" value="TreeGrafter"/>
</dbReference>
<name>A0A6B2EA11_9DIPT</name>
<comment type="subcellular location">
    <subcellularLocation>
        <location evidence="1">Nucleus</location>
    </subcellularLocation>
</comment>
<dbReference type="Pfam" id="PF08925">
    <property type="entry name" value="DUF1907"/>
    <property type="match status" value="1"/>
</dbReference>
<keyword evidence="3" id="KW-0479">Metal-binding</keyword>
<comment type="subunit">
    <text evidence="2">Monomer.</text>
</comment>
<feature type="domain" description="DUF1907" evidence="7">
    <location>
        <begin position="27"/>
        <end position="310"/>
    </location>
</feature>
<dbReference type="AlphaFoldDB" id="A0A6B2EA11"/>
<keyword evidence="4" id="KW-0378">Hydrolase</keyword>
<dbReference type="PANTHER" id="PTHR13204">
    <property type="entry name" value="PTD012 PROTEIN"/>
    <property type="match status" value="1"/>
</dbReference>
<evidence type="ECO:0000256" key="3">
    <source>
        <dbReference type="ARBA" id="ARBA00022723"/>
    </source>
</evidence>
<evidence type="ECO:0000256" key="5">
    <source>
        <dbReference type="ARBA" id="ARBA00022833"/>
    </source>
</evidence>
<dbReference type="SUPFAM" id="SSF117856">
    <property type="entry name" value="AF0104/ALDC/Ptd012-like"/>
    <property type="match status" value="1"/>
</dbReference>
<dbReference type="PANTHER" id="PTHR13204:SF1">
    <property type="entry name" value="ESTER HYDROLASE C11ORF54"/>
    <property type="match status" value="1"/>
</dbReference>
<dbReference type="SMART" id="SM01168">
    <property type="entry name" value="DUF1907"/>
    <property type="match status" value="1"/>
</dbReference>
<evidence type="ECO:0000259" key="7">
    <source>
        <dbReference type="SMART" id="SM01168"/>
    </source>
</evidence>
<organism evidence="8">
    <name type="scientific">Phlebotomus kandelakii</name>
    <dbReference type="NCBI Taxonomy" id="1109342"/>
    <lineage>
        <taxon>Eukaryota</taxon>
        <taxon>Metazoa</taxon>
        <taxon>Ecdysozoa</taxon>
        <taxon>Arthropoda</taxon>
        <taxon>Hexapoda</taxon>
        <taxon>Insecta</taxon>
        <taxon>Pterygota</taxon>
        <taxon>Neoptera</taxon>
        <taxon>Endopterygota</taxon>
        <taxon>Diptera</taxon>
        <taxon>Nematocera</taxon>
        <taxon>Psychodoidea</taxon>
        <taxon>Psychodidae</taxon>
        <taxon>Phlebotomus</taxon>
        <taxon>Larroussius</taxon>
    </lineage>
</organism>
<evidence type="ECO:0000313" key="8">
    <source>
        <dbReference type="EMBL" id="NBJ60041.1"/>
    </source>
</evidence>
<reference evidence="8" key="1">
    <citation type="submission" date="2019-10" db="EMBL/GenBank/DDBJ databases">
        <title>Short sand fly seasons in Tbilisi, Georgia, hinder development of host immunity to saliva of the visceral leishmaniasis vector Phlebotomus kandelakii.</title>
        <authorList>
            <person name="Oliveira F."/>
            <person name="Giorgobiani E."/>
            <person name="Guimaraes-Costa A.B."/>
            <person name="Abdeladhim M."/>
            <person name="Oristian J."/>
            <person name="Tskhvaradze L."/>
            <person name="Tsertsvadze N."/>
            <person name="Zakalashvili M."/>
            <person name="Valenzuela J.G."/>
            <person name="Kamhawi S."/>
        </authorList>
    </citation>
    <scope>NUCLEOTIDE SEQUENCE</scope>
    <source>
        <strain evidence="8">Wild-capture in Tbilisi</strain>
        <tissue evidence="8">Salivary glands</tissue>
    </source>
</reference>
<accession>A0A6B2EA11</accession>
<keyword evidence="6" id="KW-0539">Nucleus</keyword>
<evidence type="ECO:0000256" key="6">
    <source>
        <dbReference type="ARBA" id="ARBA00023242"/>
    </source>
</evidence>
<evidence type="ECO:0000256" key="4">
    <source>
        <dbReference type="ARBA" id="ARBA00022801"/>
    </source>
</evidence>
<proteinExistence type="predicted"/>
<dbReference type="CDD" id="cd17298">
    <property type="entry name" value="DUF1907"/>
    <property type="match status" value="1"/>
</dbReference>